<dbReference type="Pfam" id="PF00881">
    <property type="entry name" value="Nitroreductase"/>
    <property type="match status" value="1"/>
</dbReference>
<evidence type="ECO:0000256" key="1">
    <source>
        <dbReference type="ARBA" id="ARBA00007118"/>
    </source>
</evidence>
<evidence type="ECO:0000256" key="2">
    <source>
        <dbReference type="ARBA" id="ARBA00022630"/>
    </source>
</evidence>
<evidence type="ECO:0000256" key="5">
    <source>
        <dbReference type="ARBA" id="ARBA00023002"/>
    </source>
</evidence>
<comment type="cofactor">
    <cofactor evidence="8">
        <name>FMN</name>
        <dbReference type="ChEBI" id="CHEBI:58210"/>
    </cofactor>
    <text evidence="8">Binds 1 FMN per subunit.</text>
</comment>
<organism evidence="10 11">
    <name type="scientific">Cohaesibacter gelatinilyticus</name>
    <dbReference type="NCBI Taxonomy" id="372072"/>
    <lineage>
        <taxon>Bacteria</taxon>
        <taxon>Pseudomonadati</taxon>
        <taxon>Pseudomonadota</taxon>
        <taxon>Alphaproteobacteria</taxon>
        <taxon>Hyphomicrobiales</taxon>
        <taxon>Cohaesibacteraceae</taxon>
    </lineage>
</organism>
<evidence type="ECO:0000256" key="4">
    <source>
        <dbReference type="ARBA" id="ARBA00022857"/>
    </source>
</evidence>
<dbReference type="PANTHER" id="PTHR43821">
    <property type="entry name" value="NAD(P)H NITROREDUCTASE YDJA-RELATED"/>
    <property type="match status" value="1"/>
</dbReference>
<keyword evidence="3 7" id="KW-0288">FMN</keyword>
<protein>
    <recommendedName>
        <fullName evidence="7">Putative NAD(P)H nitroreductase</fullName>
        <ecNumber evidence="7">1.-.-.-</ecNumber>
    </recommendedName>
</protein>
<evidence type="ECO:0000313" key="10">
    <source>
        <dbReference type="EMBL" id="SNZ06479.1"/>
    </source>
</evidence>
<dbReference type="InterPro" id="IPR052530">
    <property type="entry name" value="NAD(P)H_nitroreductase"/>
</dbReference>
<accession>A0A285NAL8</accession>
<dbReference type="Gene3D" id="3.40.109.10">
    <property type="entry name" value="NADH Oxidase"/>
    <property type="match status" value="1"/>
</dbReference>
<reference evidence="10 11" key="1">
    <citation type="submission" date="2017-09" db="EMBL/GenBank/DDBJ databases">
        <authorList>
            <person name="Ehlers B."/>
            <person name="Leendertz F.H."/>
        </authorList>
    </citation>
    <scope>NUCLEOTIDE SEQUENCE [LARGE SCALE GENOMIC DNA]</scope>
    <source>
        <strain evidence="10 11">DSM 18289</strain>
    </source>
</reference>
<dbReference type="InterPro" id="IPR029479">
    <property type="entry name" value="Nitroreductase"/>
</dbReference>
<proteinExistence type="inferred from homology"/>
<dbReference type="CDD" id="cd02135">
    <property type="entry name" value="YdjA-like"/>
    <property type="match status" value="1"/>
</dbReference>
<dbReference type="Proteomes" id="UP000219439">
    <property type="component" value="Unassembled WGS sequence"/>
</dbReference>
<dbReference type="EMBL" id="OBEL01000001">
    <property type="protein sequence ID" value="SNZ06479.1"/>
    <property type="molecule type" value="Genomic_DNA"/>
</dbReference>
<keyword evidence="4 7" id="KW-0521">NADP</keyword>
<keyword evidence="11" id="KW-1185">Reference proteome</keyword>
<gene>
    <name evidence="10" type="ORF">SAMN06265368_0434</name>
</gene>
<dbReference type="RefSeq" id="WP_097151755.1">
    <property type="nucleotide sequence ID" value="NZ_OBEL01000001.1"/>
</dbReference>
<dbReference type="PIRSF" id="PIRSF000232">
    <property type="entry name" value="YdjA"/>
    <property type="match status" value="1"/>
</dbReference>
<dbReference type="OrthoDB" id="9804207at2"/>
<evidence type="ECO:0000256" key="7">
    <source>
        <dbReference type="PIRNR" id="PIRNR000232"/>
    </source>
</evidence>
<dbReference type="AlphaFoldDB" id="A0A285NAL8"/>
<evidence type="ECO:0000256" key="3">
    <source>
        <dbReference type="ARBA" id="ARBA00022643"/>
    </source>
</evidence>
<keyword evidence="5 7" id="KW-0560">Oxidoreductase</keyword>
<keyword evidence="2 7" id="KW-0285">Flavoprotein</keyword>
<dbReference type="InterPro" id="IPR000415">
    <property type="entry name" value="Nitroreductase-like"/>
</dbReference>
<name>A0A285NAL8_9HYPH</name>
<dbReference type="SUPFAM" id="SSF55469">
    <property type="entry name" value="FMN-dependent nitroreductase-like"/>
    <property type="match status" value="1"/>
</dbReference>
<evidence type="ECO:0000259" key="9">
    <source>
        <dbReference type="Pfam" id="PF00881"/>
    </source>
</evidence>
<keyword evidence="6 7" id="KW-0520">NAD</keyword>
<dbReference type="PANTHER" id="PTHR43821:SF1">
    <property type="entry name" value="NAD(P)H NITROREDUCTASE YDJA-RELATED"/>
    <property type="match status" value="1"/>
</dbReference>
<evidence type="ECO:0000256" key="8">
    <source>
        <dbReference type="PIRSR" id="PIRSR000232-1"/>
    </source>
</evidence>
<feature type="binding site" evidence="8">
    <location>
        <position position="61"/>
    </location>
    <ligand>
        <name>FMN</name>
        <dbReference type="ChEBI" id="CHEBI:58210"/>
        <note>ligand shared between dimeric partners</note>
    </ligand>
</feature>
<feature type="domain" description="Nitroreductase" evidence="9">
    <location>
        <begin position="27"/>
        <end position="186"/>
    </location>
</feature>
<evidence type="ECO:0000256" key="6">
    <source>
        <dbReference type="ARBA" id="ARBA00023027"/>
    </source>
</evidence>
<feature type="binding site" description="in other chain" evidence="8">
    <location>
        <begin position="30"/>
        <end position="32"/>
    </location>
    <ligand>
        <name>FMN</name>
        <dbReference type="ChEBI" id="CHEBI:58210"/>
        <note>ligand shared between dimeric partners</note>
    </ligand>
</feature>
<dbReference type="InterPro" id="IPR026021">
    <property type="entry name" value="YdjA-like"/>
</dbReference>
<evidence type="ECO:0000313" key="11">
    <source>
        <dbReference type="Proteomes" id="UP000219439"/>
    </source>
</evidence>
<dbReference type="EC" id="1.-.-.-" evidence="7"/>
<sequence>MHANDSDLEPSSVIDVHDFGEAMFSAITSRHSVSPKALQAPGPSDEQLQRLIEVAACAPDHGLLRPWRFILFPEDKRPVLADLFEEALLERHSQATEEDRLRAREKAARAPLLLGVVVHIDKEDEKVAFEDQIASAGAALQNVLLQVHAFGFGARATSGRAVRTNAFRKALNLHEDEVFLCFLAIGTATRKAKTKERPDPKSLLTSWP</sequence>
<dbReference type="GO" id="GO:0016491">
    <property type="term" value="F:oxidoreductase activity"/>
    <property type="evidence" value="ECO:0007669"/>
    <property type="project" value="UniProtKB-UniRule"/>
</dbReference>
<comment type="similarity">
    <text evidence="1 7">Belongs to the nitroreductase family.</text>
</comment>